<name>A0A0B6S7C9_BURPL</name>
<dbReference type="InterPro" id="IPR001962">
    <property type="entry name" value="Asn_synthase"/>
</dbReference>
<reference evidence="16" key="1">
    <citation type="submission" date="2011-03" db="EMBL/GenBank/DDBJ databases">
        <authorList>
            <person name="Voget S."/>
            <person name="Streit W.R."/>
            <person name="Jaeger K.E."/>
            <person name="Daniel R."/>
        </authorList>
    </citation>
    <scope>NUCLEOTIDE SEQUENCE [LARGE SCALE GENOMIC DNA]</scope>
    <source>
        <strain evidence="16">PG1</strain>
    </source>
</reference>
<evidence type="ECO:0000256" key="9">
    <source>
        <dbReference type="ARBA" id="ARBA00029440"/>
    </source>
</evidence>
<dbReference type="GO" id="GO:0006529">
    <property type="term" value="P:asparagine biosynthetic process"/>
    <property type="evidence" value="ECO:0007669"/>
    <property type="project" value="UniProtKB-KW"/>
</dbReference>
<evidence type="ECO:0000256" key="12">
    <source>
        <dbReference type="PIRSR" id="PIRSR001589-2"/>
    </source>
</evidence>
<dbReference type="Pfam" id="PF13537">
    <property type="entry name" value="GATase_7"/>
    <property type="match status" value="1"/>
</dbReference>
<evidence type="ECO:0000256" key="6">
    <source>
        <dbReference type="ARBA" id="ARBA00022840"/>
    </source>
</evidence>
<keyword evidence="7 11" id="KW-0061">Asparagine biosynthesis</keyword>
<keyword evidence="6 12" id="KW-0067">ATP-binding</keyword>
<keyword evidence="16" id="KW-1185">Reference proteome</keyword>
<evidence type="ECO:0000256" key="11">
    <source>
        <dbReference type="PIRSR" id="PIRSR001589-1"/>
    </source>
</evidence>
<evidence type="ECO:0000256" key="3">
    <source>
        <dbReference type="ARBA" id="ARBA00022598"/>
    </source>
</evidence>
<gene>
    <name evidence="15" type="primary">asnB</name>
    <name evidence="15" type="ORF">BGL_2c22600</name>
</gene>
<dbReference type="SUPFAM" id="SSF56235">
    <property type="entry name" value="N-terminal nucleophile aminohydrolases (Ntn hydrolases)"/>
    <property type="match status" value="1"/>
</dbReference>
<dbReference type="PANTHER" id="PTHR11772:SF2">
    <property type="entry name" value="ASPARAGINE SYNTHETASE [GLUTAMINE-HYDROLYZING]"/>
    <property type="match status" value="1"/>
</dbReference>
<dbReference type="PIRSF" id="PIRSF001589">
    <property type="entry name" value="Asn_synthetase_glu-h"/>
    <property type="match status" value="1"/>
</dbReference>
<dbReference type="PANTHER" id="PTHR11772">
    <property type="entry name" value="ASPARAGINE SYNTHETASE"/>
    <property type="match status" value="1"/>
</dbReference>
<evidence type="ECO:0000256" key="1">
    <source>
        <dbReference type="ARBA" id="ARBA00005752"/>
    </source>
</evidence>
<dbReference type="InterPro" id="IPR029055">
    <property type="entry name" value="Ntn_hydrolases_N"/>
</dbReference>
<dbReference type="Pfam" id="PF00733">
    <property type="entry name" value="Asn_synthase"/>
    <property type="match status" value="1"/>
</dbReference>
<evidence type="ECO:0000313" key="15">
    <source>
        <dbReference type="EMBL" id="AJK50319.1"/>
    </source>
</evidence>
<dbReference type="CDD" id="cd01991">
    <property type="entry name" value="Asn_synthase_B_C"/>
    <property type="match status" value="1"/>
</dbReference>
<feature type="site" description="Important for beta-aspartyl-AMP intermediate formation" evidence="13">
    <location>
        <position position="335"/>
    </location>
</feature>
<accession>A0A0B6S7C9</accession>
<keyword evidence="3 15" id="KW-0436">Ligase</keyword>
<dbReference type="GO" id="GO:0005829">
    <property type="term" value="C:cytosol"/>
    <property type="evidence" value="ECO:0007669"/>
    <property type="project" value="TreeGrafter"/>
</dbReference>
<dbReference type="EMBL" id="CP002581">
    <property type="protein sequence ID" value="AJK50319.1"/>
    <property type="molecule type" value="Genomic_DNA"/>
</dbReference>
<dbReference type="GO" id="GO:0005524">
    <property type="term" value="F:ATP binding"/>
    <property type="evidence" value="ECO:0007669"/>
    <property type="project" value="UniProtKB-KW"/>
</dbReference>
<keyword evidence="8 11" id="KW-0315">Glutamine amidotransferase</keyword>
<proteinExistence type="inferred from homology"/>
<dbReference type="AlphaFoldDB" id="A0A0B6S7C9"/>
<dbReference type="Proteomes" id="UP000031838">
    <property type="component" value="Chromosome 2"/>
</dbReference>
<evidence type="ECO:0000256" key="8">
    <source>
        <dbReference type="ARBA" id="ARBA00022962"/>
    </source>
</evidence>
<dbReference type="InterPro" id="IPR017932">
    <property type="entry name" value="GATase_2_dom"/>
</dbReference>
<comment type="similarity">
    <text evidence="1">Belongs to the asparagine synthetase family.</text>
</comment>
<dbReference type="GO" id="GO:0004066">
    <property type="term" value="F:asparagine synthase (glutamine-hydrolyzing) activity"/>
    <property type="evidence" value="ECO:0007669"/>
    <property type="project" value="UniProtKB-EC"/>
</dbReference>
<reference evidence="15 16" key="2">
    <citation type="journal article" date="2016" name="Appl. Microbiol. Biotechnol.">
        <title>Mutations improving production and secretion of extracellular lipase by Burkholderia glumae PG1.</title>
        <authorList>
            <person name="Knapp A."/>
            <person name="Voget S."/>
            <person name="Gao R."/>
            <person name="Zaburannyi N."/>
            <person name="Krysciak D."/>
            <person name="Breuer M."/>
            <person name="Hauer B."/>
            <person name="Streit W.R."/>
            <person name="Muller R."/>
            <person name="Daniel R."/>
            <person name="Jaeger K.E."/>
        </authorList>
    </citation>
    <scope>NUCLEOTIDE SEQUENCE [LARGE SCALE GENOMIC DNA]</scope>
    <source>
        <strain evidence="15 16">PG1</strain>
    </source>
</reference>
<dbReference type="KEGG" id="bgp:BGL_2c22600"/>
<organism evidence="15 16">
    <name type="scientific">Burkholderia plantarii</name>
    <dbReference type="NCBI Taxonomy" id="41899"/>
    <lineage>
        <taxon>Bacteria</taxon>
        <taxon>Pseudomonadati</taxon>
        <taxon>Pseudomonadota</taxon>
        <taxon>Betaproteobacteria</taxon>
        <taxon>Burkholderiales</taxon>
        <taxon>Burkholderiaceae</taxon>
        <taxon>Burkholderia</taxon>
    </lineage>
</organism>
<evidence type="ECO:0000313" key="16">
    <source>
        <dbReference type="Proteomes" id="UP000031838"/>
    </source>
</evidence>
<evidence type="ECO:0000256" key="2">
    <source>
        <dbReference type="ARBA" id="ARBA00012737"/>
    </source>
</evidence>
<dbReference type="Gene3D" id="3.40.50.620">
    <property type="entry name" value="HUPs"/>
    <property type="match status" value="1"/>
</dbReference>
<protein>
    <recommendedName>
        <fullName evidence="2">asparagine synthase (glutamine-hydrolyzing)</fullName>
        <ecNumber evidence="2">6.3.5.4</ecNumber>
    </recommendedName>
</protein>
<evidence type="ECO:0000256" key="4">
    <source>
        <dbReference type="ARBA" id="ARBA00022605"/>
    </source>
</evidence>
<comment type="catalytic activity">
    <reaction evidence="10">
        <text>L-aspartate + L-glutamine + ATP + H2O = L-asparagine + L-glutamate + AMP + diphosphate + H(+)</text>
        <dbReference type="Rhea" id="RHEA:12228"/>
        <dbReference type="ChEBI" id="CHEBI:15377"/>
        <dbReference type="ChEBI" id="CHEBI:15378"/>
        <dbReference type="ChEBI" id="CHEBI:29985"/>
        <dbReference type="ChEBI" id="CHEBI:29991"/>
        <dbReference type="ChEBI" id="CHEBI:30616"/>
        <dbReference type="ChEBI" id="CHEBI:33019"/>
        <dbReference type="ChEBI" id="CHEBI:58048"/>
        <dbReference type="ChEBI" id="CHEBI:58359"/>
        <dbReference type="ChEBI" id="CHEBI:456215"/>
        <dbReference type="EC" id="6.3.5.4"/>
    </reaction>
</comment>
<keyword evidence="5 12" id="KW-0547">Nucleotide-binding</keyword>
<evidence type="ECO:0000259" key="14">
    <source>
        <dbReference type="PROSITE" id="PS51278"/>
    </source>
</evidence>
<dbReference type="HOGENOM" id="CLU_014658_4_0_4"/>
<sequence length="511" mass="57877">MCGIGAIFTTQRSSIDDLEPSLTALMTKIAHRGDASRFNENLIRPRFGLSTNRLAILERDHARQPASDHELDIHAVLNGQIYNYREIRDELKARGHRFQGGDAEVLLRAYIEYGRDFATRLDGMFSFVIYDNRNGRFLIGRDHVGIKPLYYASRDQVWYVASEIKSLTGLGVEIQTLEPGTLFDGAAPYRYARYDENHPASRDSFEVARARVRVLLEESVRRRVDTDLPVAVMFSGGIDSAIVLYLAKQYHPDVTAITFGLPGSKDTEVAQRYCAEHDIRLVTYTFTKQDLIANIDDAVYYGEFFEKIDAIDSTIAHFGYYVASRLGFKVSLCGEGSDEIFAGYDLFKTHAAPDALSLYRLNNLHRTDLQRVDRASMRNTVEARVPFMDAALIDYVLGLDFSYKLRDGVEKYILREAFRDALPDYIIDRPKIRMPDGSGVKNTIIDHIEGLGEAASGDIVVADRLREIGLSDRPALYFAQKYLSSGYPFPTRRFKEAGKDYSESGYFHFVS</sequence>
<dbReference type="InterPro" id="IPR006426">
    <property type="entry name" value="Asn_synth_AEB"/>
</dbReference>
<dbReference type="SUPFAM" id="SSF52402">
    <property type="entry name" value="Adenine nucleotide alpha hydrolases-like"/>
    <property type="match status" value="1"/>
</dbReference>
<dbReference type="RefSeq" id="WP_042628622.1">
    <property type="nucleotide sequence ID" value="NZ_CP002581.1"/>
</dbReference>
<keyword evidence="4 11" id="KW-0028">Amino-acid biosynthesis</keyword>
<feature type="active site" description="For GATase activity" evidence="11">
    <location>
        <position position="2"/>
    </location>
</feature>
<dbReference type="InterPro" id="IPR014729">
    <property type="entry name" value="Rossmann-like_a/b/a_fold"/>
</dbReference>
<dbReference type="CDD" id="cd00712">
    <property type="entry name" value="AsnB"/>
    <property type="match status" value="1"/>
</dbReference>
<evidence type="ECO:0000256" key="7">
    <source>
        <dbReference type="ARBA" id="ARBA00022888"/>
    </source>
</evidence>
<dbReference type="InterPro" id="IPR033738">
    <property type="entry name" value="AsnB_N"/>
</dbReference>
<evidence type="ECO:0000256" key="10">
    <source>
        <dbReference type="ARBA" id="ARBA00048741"/>
    </source>
</evidence>
<feature type="domain" description="Glutamine amidotransferase type-2" evidence="14">
    <location>
        <begin position="2"/>
        <end position="188"/>
    </location>
</feature>
<evidence type="ECO:0000256" key="13">
    <source>
        <dbReference type="PIRSR" id="PIRSR001589-3"/>
    </source>
</evidence>
<evidence type="ECO:0000256" key="5">
    <source>
        <dbReference type="ARBA" id="ARBA00022741"/>
    </source>
</evidence>
<comment type="pathway">
    <text evidence="9">Amino-acid biosynthesis.</text>
</comment>
<dbReference type="EC" id="6.3.5.4" evidence="2"/>
<dbReference type="Gene3D" id="3.60.20.10">
    <property type="entry name" value="Glutamine Phosphoribosylpyrophosphate, subunit 1, domain 1"/>
    <property type="match status" value="1"/>
</dbReference>
<feature type="binding site" evidence="12">
    <location>
        <position position="102"/>
    </location>
    <ligand>
        <name>L-glutamine</name>
        <dbReference type="ChEBI" id="CHEBI:58359"/>
    </ligand>
</feature>
<dbReference type="PROSITE" id="PS51278">
    <property type="entry name" value="GATASE_TYPE_2"/>
    <property type="match status" value="1"/>
</dbReference>
<dbReference type="InterPro" id="IPR050795">
    <property type="entry name" value="Asn_Synthetase"/>
</dbReference>